<dbReference type="AlphaFoldDB" id="A0A7R9ZM90"/>
<evidence type="ECO:0000256" key="1">
    <source>
        <dbReference type="ARBA" id="ARBA00004127"/>
    </source>
</evidence>
<gene>
    <name evidence="7" type="ORF">CAUS1442_LOCUS6584</name>
</gene>
<dbReference type="EMBL" id="HBEF01010440">
    <property type="protein sequence ID" value="CAD8334479.1"/>
    <property type="molecule type" value="Transcribed_RNA"/>
</dbReference>
<keyword evidence="2 6" id="KW-0812">Transmembrane</keyword>
<dbReference type="GO" id="GO:0012505">
    <property type="term" value="C:endomembrane system"/>
    <property type="evidence" value="ECO:0007669"/>
    <property type="project" value="UniProtKB-SubCell"/>
</dbReference>
<proteinExistence type="predicted"/>
<dbReference type="SUPFAM" id="SSF103473">
    <property type="entry name" value="MFS general substrate transporter"/>
    <property type="match status" value="1"/>
</dbReference>
<dbReference type="PANTHER" id="PTHR23519:SF1">
    <property type="entry name" value="AUTOPHAGY-RELATED PROTEIN 22"/>
    <property type="match status" value="1"/>
</dbReference>
<evidence type="ECO:0008006" key="8">
    <source>
        <dbReference type="Google" id="ProtNLM"/>
    </source>
</evidence>
<feature type="transmembrane region" description="Helical" evidence="6">
    <location>
        <begin position="103"/>
        <end position="121"/>
    </location>
</feature>
<evidence type="ECO:0000256" key="2">
    <source>
        <dbReference type="ARBA" id="ARBA00022692"/>
    </source>
</evidence>
<dbReference type="InterPro" id="IPR036259">
    <property type="entry name" value="MFS_trans_sf"/>
</dbReference>
<organism evidence="7">
    <name type="scientific">Craspedostauros australis</name>
    <dbReference type="NCBI Taxonomy" id="1486917"/>
    <lineage>
        <taxon>Eukaryota</taxon>
        <taxon>Sar</taxon>
        <taxon>Stramenopiles</taxon>
        <taxon>Ochrophyta</taxon>
        <taxon>Bacillariophyta</taxon>
        <taxon>Bacillariophyceae</taxon>
        <taxon>Bacillariophycidae</taxon>
        <taxon>Naviculales</taxon>
        <taxon>Naviculaceae</taxon>
        <taxon>Craspedostauros</taxon>
    </lineage>
</organism>
<name>A0A7R9ZM90_9STRA</name>
<evidence type="ECO:0000256" key="6">
    <source>
        <dbReference type="SAM" id="Phobius"/>
    </source>
</evidence>
<dbReference type="PANTHER" id="PTHR23519">
    <property type="entry name" value="AUTOPHAGY-RELATED PROTEIN 22"/>
    <property type="match status" value="1"/>
</dbReference>
<feature type="transmembrane region" description="Helical" evidence="6">
    <location>
        <begin position="12"/>
        <end position="32"/>
    </location>
</feature>
<feature type="region of interest" description="Disordered" evidence="5">
    <location>
        <begin position="142"/>
        <end position="177"/>
    </location>
</feature>
<accession>A0A7R9ZM90</accession>
<evidence type="ECO:0000256" key="5">
    <source>
        <dbReference type="SAM" id="MobiDB-lite"/>
    </source>
</evidence>
<feature type="transmembrane region" description="Helical" evidence="6">
    <location>
        <begin position="38"/>
        <end position="56"/>
    </location>
</feature>
<evidence type="ECO:0000256" key="3">
    <source>
        <dbReference type="ARBA" id="ARBA00022989"/>
    </source>
</evidence>
<keyword evidence="4 6" id="KW-0472">Membrane</keyword>
<comment type="subcellular location">
    <subcellularLocation>
        <location evidence="1">Endomembrane system</location>
        <topology evidence="1">Multi-pass membrane protein</topology>
    </subcellularLocation>
</comment>
<reference evidence="7" key="1">
    <citation type="submission" date="2021-01" db="EMBL/GenBank/DDBJ databases">
        <authorList>
            <person name="Corre E."/>
            <person name="Pelletier E."/>
            <person name="Niang G."/>
            <person name="Scheremetjew M."/>
            <person name="Finn R."/>
            <person name="Kale V."/>
            <person name="Holt S."/>
            <person name="Cochrane G."/>
            <person name="Meng A."/>
            <person name="Brown T."/>
            <person name="Cohen L."/>
        </authorList>
    </citation>
    <scope>NUCLEOTIDE SEQUENCE</scope>
    <source>
        <strain evidence="7">CCMP3328</strain>
    </source>
</reference>
<protein>
    <recommendedName>
        <fullName evidence="8">Major facilitator superfamily (MFS) profile domain-containing protein</fullName>
    </recommendedName>
</protein>
<evidence type="ECO:0000313" key="7">
    <source>
        <dbReference type="EMBL" id="CAD8334479.1"/>
    </source>
</evidence>
<evidence type="ECO:0000256" key="4">
    <source>
        <dbReference type="ARBA" id="ARBA00023136"/>
    </source>
</evidence>
<feature type="transmembrane region" description="Helical" evidence="6">
    <location>
        <begin position="77"/>
        <end position="97"/>
    </location>
</feature>
<keyword evidence="3 6" id="KW-1133">Transmembrane helix</keyword>
<sequence>MVTSRLNPNTSWSICMGVLLLVLVAGALILGIGDLGGLATYIWGVCVGLCLGWFYCTENLYFSMCLPKGQEAELSGFFVYATQILGWLPPLLFTVLVESGIDQTWGVVITSFGFLAAICLLRCSNPWDEVVAEANHEVVKDEGISVSQHSSDDNDKQKTVSAAMEPSDSAVEAEESA</sequence>
<dbReference type="InterPro" id="IPR050495">
    <property type="entry name" value="ATG22/LtaA_families"/>
</dbReference>